<gene>
    <name evidence="1" type="ORF">BC936DRAFT_137564</name>
</gene>
<sequence length="65" mass="7520">MKYEVTEILPSTQDWHQIQRAAALKRSHIVNRSNSYGGGEYLNIIWYLRGVLEANKPVSEWDTGE</sequence>
<evidence type="ECO:0000313" key="2">
    <source>
        <dbReference type="Proteomes" id="UP000268093"/>
    </source>
</evidence>
<keyword evidence="2" id="KW-1185">Reference proteome</keyword>
<evidence type="ECO:0000313" key="1">
    <source>
        <dbReference type="EMBL" id="RUP43134.1"/>
    </source>
</evidence>
<dbReference type="Proteomes" id="UP000268093">
    <property type="component" value="Unassembled WGS sequence"/>
</dbReference>
<dbReference type="AlphaFoldDB" id="A0A433CX19"/>
<comment type="caution">
    <text evidence="1">The sequence shown here is derived from an EMBL/GenBank/DDBJ whole genome shotgun (WGS) entry which is preliminary data.</text>
</comment>
<accession>A0A433CX19</accession>
<reference evidence="1 2" key="1">
    <citation type="journal article" date="2018" name="New Phytol.">
        <title>Phylogenomics of Endogonaceae and evolution of mycorrhizas within Mucoromycota.</title>
        <authorList>
            <person name="Chang Y."/>
            <person name="Desiro A."/>
            <person name="Na H."/>
            <person name="Sandor L."/>
            <person name="Lipzen A."/>
            <person name="Clum A."/>
            <person name="Barry K."/>
            <person name="Grigoriev I.V."/>
            <person name="Martin F.M."/>
            <person name="Stajich J.E."/>
            <person name="Smith M.E."/>
            <person name="Bonito G."/>
            <person name="Spatafora J.W."/>
        </authorList>
    </citation>
    <scope>NUCLEOTIDE SEQUENCE [LARGE SCALE GENOMIC DNA]</scope>
    <source>
        <strain evidence="1 2">GMNB39</strain>
    </source>
</reference>
<proteinExistence type="predicted"/>
<protein>
    <submittedName>
        <fullName evidence="1">Uncharacterized protein</fullName>
    </submittedName>
</protein>
<organism evidence="1 2">
    <name type="scientific">Jimgerdemannia flammicorona</name>
    <dbReference type="NCBI Taxonomy" id="994334"/>
    <lineage>
        <taxon>Eukaryota</taxon>
        <taxon>Fungi</taxon>
        <taxon>Fungi incertae sedis</taxon>
        <taxon>Mucoromycota</taxon>
        <taxon>Mucoromycotina</taxon>
        <taxon>Endogonomycetes</taxon>
        <taxon>Endogonales</taxon>
        <taxon>Endogonaceae</taxon>
        <taxon>Jimgerdemannia</taxon>
    </lineage>
</organism>
<name>A0A433CX19_9FUNG</name>
<dbReference type="EMBL" id="RBNI01011613">
    <property type="protein sequence ID" value="RUP43134.1"/>
    <property type="molecule type" value="Genomic_DNA"/>
</dbReference>